<feature type="region of interest" description="Disordered" evidence="1">
    <location>
        <begin position="111"/>
        <end position="149"/>
    </location>
</feature>
<evidence type="ECO:0000256" key="1">
    <source>
        <dbReference type="SAM" id="MobiDB-lite"/>
    </source>
</evidence>
<dbReference type="AlphaFoldDB" id="A0A9P5SAZ0"/>
<feature type="compositionally biased region" description="Acidic residues" evidence="1">
    <location>
        <begin position="121"/>
        <end position="130"/>
    </location>
</feature>
<dbReference type="Proteomes" id="UP000696485">
    <property type="component" value="Unassembled WGS sequence"/>
</dbReference>
<comment type="caution">
    <text evidence="3">The sequence shown here is derived from an EMBL/GenBank/DDBJ whole genome shotgun (WGS) entry which is preliminary data.</text>
</comment>
<gene>
    <name evidence="3" type="ORF">BG006_003173</name>
</gene>
<reference evidence="3" key="1">
    <citation type="journal article" date="2020" name="Fungal Divers.">
        <title>Resolving the Mortierellaceae phylogeny through synthesis of multi-gene phylogenetics and phylogenomics.</title>
        <authorList>
            <person name="Vandepol N."/>
            <person name="Liber J."/>
            <person name="Desiro A."/>
            <person name="Na H."/>
            <person name="Kennedy M."/>
            <person name="Barry K."/>
            <person name="Grigoriev I.V."/>
            <person name="Miller A.N."/>
            <person name="O'Donnell K."/>
            <person name="Stajich J.E."/>
            <person name="Bonito G."/>
        </authorList>
    </citation>
    <scope>NUCLEOTIDE SEQUENCE</scope>
    <source>
        <strain evidence="3">NVP1</strain>
    </source>
</reference>
<feature type="domain" description="Helitron helicase-like" evidence="2">
    <location>
        <begin position="353"/>
        <end position="529"/>
    </location>
</feature>
<name>A0A9P5SAZ0_9FUNG</name>
<dbReference type="EMBL" id="JAAAUY010001827">
    <property type="protein sequence ID" value="KAF9318547.1"/>
    <property type="molecule type" value="Genomic_DNA"/>
</dbReference>
<sequence length="577" mass="66560">YHDRNATAEYNDVMKDEWRLQDEYDRMLEEEEKRLAFLFNCADSDDEADRLDDLAEEDQEAEMIVDSAWITESDIRTPAQEEDAVREEDDLEETGWAEMDEALVQRAPEHLGEAGGGGVETDVEEEDEAVAAEQPRRRHRKGGGTRSEVLSKRVLQSKRAVAAENPQYFCAMKFINKEWDNPLRDIRMDGEVVIHNEPPMEIKDLKISDVPASPVDADRVLAAWNWLVDNNPLYQEFRHIPVELWSGLIEEQSRTQAVGSGSPRQRELFSATVLRALPPGPRMAEQEVGQMVVGVDVEILDGAKFSKPDLLHMLFPELYPFALGGFRLEHHKIKFRSEDTELDESEVHTIKDYAKYRLMHFDRRFSRNARFISFMSDWVLKNATSGYQMWTTTKRRGGGQVMKKCDIMDGGRLKRDETVSLPSCLRSAIQYKVALRYDLFAMFKELGVPQVFLTWTVNLKSTAFRANFPSAEEAMNDVGLFAMVFHKEWERIWSYIDKEWATKVVGGVRSFAWVVEYQDYGAPHVHIVLWAGKSLEELISQNNREGNEIVITCARQHRDPEVRRLLARLQVHKHTED</sequence>
<proteinExistence type="predicted"/>
<accession>A0A9P5SAZ0</accession>
<dbReference type="InterPro" id="IPR025476">
    <property type="entry name" value="Helitron_helicase-like"/>
</dbReference>
<organism evidence="3 4">
    <name type="scientific">Podila minutissima</name>
    <dbReference type="NCBI Taxonomy" id="64525"/>
    <lineage>
        <taxon>Eukaryota</taxon>
        <taxon>Fungi</taxon>
        <taxon>Fungi incertae sedis</taxon>
        <taxon>Mucoromycota</taxon>
        <taxon>Mortierellomycotina</taxon>
        <taxon>Mortierellomycetes</taxon>
        <taxon>Mortierellales</taxon>
        <taxon>Mortierellaceae</taxon>
        <taxon>Podila</taxon>
    </lineage>
</organism>
<evidence type="ECO:0000313" key="3">
    <source>
        <dbReference type="EMBL" id="KAF9318547.1"/>
    </source>
</evidence>
<evidence type="ECO:0000259" key="2">
    <source>
        <dbReference type="Pfam" id="PF14214"/>
    </source>
</evidence>
<feature type="non-terminal residue" evidence="3">
    <location>
        <position position="577"/>
    </location>
</feature>
<evidence type="ECO:0000313" key="4">
    <source>
        <dbReference type="Proteomes" id="UP000696485"/>
    </source>
</evidence>
<protein>
    <recommendedName>
        <fullName evidence="2">Helitron helicase-like domain-containing protein</fullName>
    </recommendedName>
</protein>
<dbReference type="Pfam" id="PF14214">
    <property type="entry name" value="Helitron_like_N"/>
    <property type="match status" value="1"/>
</dbReference>
<keyword evidence="4" id="KW-1185">Reference proteome</keyword>